<keyword evidence="1" id="KW-0677">Repeat</keyword>
<dbReference type="Gene3D" id="1.25.10.10">
    <property type="entry name" value="Leucine-rich Repeat Variant"/>
    <property type="match status" value="3"/>
</dbReference>
<feature type="repeat" description="ARM" evidence="2">
    <location>
        <begin position="198"/>
        <end position="242"/>
    </location>
</feature>
<accession>A0A803LJM9</accession>
<sequence length="854" mass="94337">MMATISANNFNFSFKIQPQPRNSHLEKSVILNHRRRILKPPLKINLYCHFFNPRKCSCLSVVSKATSDADSASQHSTVSLEVVGGGLKCWRRGGRRGMDVDATFSSLSSTDENYVPLLVRMLGLDNDPLDREQAVIALWKYSLGGKHCVDKVMQFRGCVNLTVHNLRSKSTQACEAAAGLLRMISSVNAYRDIVAESGAIEETTALLRRPSLTAEVKEQSICMVWNLTADEKYRLKIANSALLPVLVKCLDDQDMKVVEAAGGVLANLALSSPNHGIMVEVDVIPRLAKFLTNEIEGSKVIRKEAKNALLELVKDDYYKILVMEEGLVPVPLVGAAAYSSFKPALHSWPSLPDGTEFRRSSKGPSRYGASELLLGLNVEDNTDKVDKSKMDAIVGRTHQQFLARIGAIETEDESNLEKGISSSFHQTLLPWKDGVARMVLILELEDETAIAKAADAIAASAINEHMRISFREAGAVQRLIHLLSHSSHAVRSSVLSALDKLSISNSVCGTMEAEGVMHPLINVLNELKTTESLIEKTVSILARIWDPNKQMKLKFYGGPINGSTKIIDSSSQSVTEFRGSEVEMESMLDSTLAARLVDILKIESPSLQTKVASILEYWSMIEQCVDVILATEIESALINFFTQKVPRDMETFAEYEEPDVAYVEDVGLAVSQASRLLTKLLNYQQFRQTVDLNHFIKLLRQILKSDIPLDYKEWVAACLVRLSFFSSPFENPITTEVTLYETIPRLVEQIKTAFSADAQEAAAVELNRIVSEGVVDATRAVAAHGGIFHLVKLLEQGSERAVEAGLAVLYNLSMDSENHSAILAAGAVPILRRIILSQNPQWTRALHLLRNLPV</sequence>
<dbReference type="PANTHER" id="PTHR47451">
    <property type="entry name" value="ARM REPEAT SUPERFAMILY PROTEIN"/>
    <property type="match status" value="1"/>
</dbReference>
<name>A0A803LJM9_CHEQI</name>
<keyword evidence="4" id="KW-1185">Reference proteome</keyword>
<dbReference type="PROSITE" id="PS50176">
    <property type="entry name" value="ARM_REPEAT"/>
    <property type="match status" value="3"/>
</dbReference>
<evidence type="ECO:0000256" key="1">
    <source>
        <dbReference type="ARBA" id="ARBA00022737"/>
    </source>
</evidence>
<evidence type="ECO:0000313" key="4">
    <source>
        <dbReference type="Proteomes" id="UP000596660"/>
    </source>
</evidence>
<dbReference type="Proteomes" id="UP000596660">
    <property type="component" value="Unplaced"/>
</dbReference>
<proteinExistence type="predicted"/>
<dbReference type="Gramene" id="AUR62014176-RA">
    <property type="protein sequence ID" value="AUR62014176-RA:cds"/>
    <property type="gene ID" value="AUR62014176"/>
</dbReference>
<dbReference type="EnsemblPlants" id="AUR62014176-RA">
    <property type="protein sequence ID" value="AUR62014176-RA:cds"/>
    <property type="gene ID" value="AUR62014176"/>
</dbReference>
<evidence type="ECO:0008006" key="5">
    <source>
        <dbReference type="Google" id="ProtNLM"/>
    </source>
</evidence>
<reference evidence="3" key="2">
    <citation type="submission" date="2021-03" db="UniProtKB">
        <authorList>
            <consortium name="EnsemblPlants"/>
        </authorList>
    </citation>
    <scope>IDENTIFICATION</scope>
</reference>
<evidence type="ECO:0000313" key="3">
    <source>
        <dbReference type="EnsemblPlants" id="AUR62014176-RA:cds"/>
    </source>
</evidence>
<reference evidence="3" key="1">
    <citation type="journal article" date="2017" name="Nature">
        <title>The genome of Chenopodium quinoa.</title>
        <authorList>
            <person name="Jarvis D.E."/>
            <person name="Ho Y.S."/>
            <person name="Lightfoot D.J."/>
            <person name="Schmoeckel S.M."/>
            <person name="Li B."/>
            <person name="Borm T.J.A."/>
            <person name="Ohyanagi H."/>
            <person name="Mineta K."/>
            <person name="Michell C.T."/>
            <person name="Saber N."/>
            <person name="Kharbatia N.M."/>
            <person name="Rupper R.R."/>
            <person name="Sharp A.R."/>
            <person name="Dally N."/>
            <person name="Boughton B.A."/>
            <person name="Woo Y.H."/>
            <person name="Gao G."/>
            <person name="Schijlen E.G.W.M."/>
            <person name="Guo X."/>
            <person name="Momin A.A."/>
            <person name="Negrao S."/>
            <person name="Al-Babili S."/>
            <person name="Gehring C."/>
            <person name="Roessner U."/>
            <person name="Jung C."/>
            <person name="Murphy K."/>
            <person name="Arold S.T."/>
            <person name="Gojobori T."/>
            <person name="van der Linden C.G."/>
            <person name="van Loo E.N."/>
            <person name="Jellen E.N."/>
            <person name="Maughan P.J."/>
            <person name="Tester M."/>
        </authorList>
    </citation>
    <scope>NUCLEOTIDE SEQUENCE [LARGE SCALE GENOMIC DNA]</scope>
    <source>
        <strain evidence="3">cv. PI 614886</strain>
    </source>
</reference>
<dbReference type="AlphaFoldDB" id="A0A803LJM9"/>
<dbReference type="InterPro" id="IPR016024">
    <property type="entry name" value="ARM-type_fold"/>
</dbReference>
<dbReference type="SUPFAM" id="SSF48371">
    <property type="entry name" value="ARM repeat"/>
    <property type="match status" value="2"/>
</dbReference>
<dbReference type="InterPro" id="IPR011989">
    <property type="entry name" value="ARM-like"/>
</dbReference>
<feature type="repeat" description="ARM" evidence="2">
    <location>
        <begin position="785"/>
        <end position="827"/>
    </location>
</feature>
<dbReference type="SMART" id="SM00185">
    <property type="entry name" value="ARM"/>
    <property type="match status" value="8"/>
</dbReference>
<organism evidence="3 4">
    <name type="scientific">Chenopodium quinoa</name>
    <name type="common">Quinoa</name>
    <dbReference type="NCBI Taxonomy" id="63459"/>
    <lineage>
        <taxon>Eukaryota</taxon>
        <taxon>Viridiplantae</taxon>
        <taxon>Streptophyta</taxon>
        <taxon>Embryophyta</taxon>
        <taxon>Tracheophyta</taxon>
        <taxon>Spermatophyta</taxon>
        <taxon>Magnoliopsida</taxon>
        <taxon>eudicotyledons</taxon>
        <taxon>Gunneridae</taxon>
        <taxon>Pentapetalae</taxon>
        <taxon>Caryophyllales</taxon>
        <taxon>Chenopodiaceae</taxon>
        <taxon>Chenopodioideae</taxon>
        <taxon>Atripliceae</taxon>
        <taxon>Chenopodium</taxon>
    </lineage>
</organism>
<protein>
    <recommendedName>
        <fullName evidence="5">ARM repeat superfamily protein</fullName>
    </recommendedName>
</protein>
<feature type="repeat" description="ARM" evidence="2">
    <location>
        <begin position="241"/>
        <end position="274"/>
    </location>
</feature>
<dbReference type="PANTHER" id="PTHR47451:SF1">
    <property type="entry name" value="ARM REPEAT SUPERFAMILY PROTEIN"/>
    <property type="match status" value="1"/>
</dbReference>
<evidence type="ECO:0000256" key="2">
    <source>
        <dbReference type="PROSITE-ProRule" id="PRU00259"/>
    </source>
</evidence>
<dbReference type="OMA" id="QSICTLW"/>
<dbReference type="InterPro" id="IPR000225">
    <property type="entry name" value="Armadillo"/>
</dbReference>